<evidence type="ECO:0000259" key="11">
    <source>
        <dbReference type="PROSITE" id="PS50076"/>
    </source>
</evidence>
<feature type="region of interest" description="Disordered" evidence="9">
    <location>
        <begin position="4618"/>
        <end position="4638"/>
    </location>
</feature>
<evidence type="ECO:0000256" key="8">
    <source>
        <dbReference type="ARBA" id="ARBA00076379"/>
    </source>
</evidence>
<evidence type="ECO:0000256" key="4">
    <source>
        <dbReference type="ARBA" id="ARBA00022990"/>
    </source>
</evidence>
<dbReference type="SUPFAM" id="SSF81593">
    <property type="entry name" value="Nucleotidyltransferase substrate binding subunit/domain"/>
    <property type="match status" value="1"/>
</dbReference>
<dbReference type="InterPro" id="IPR052972">
    <property type="entry name" value="Sacsin_chaperone_reg"/>
</dbReference>
<dbReference type="GO" id="GO:0050750">
    <property type="term" value="F:low-density lipoprotein particle receptor binding"/>
    <property type="evidence" value="ECO:0007669"/>
    <property type="project" value="Ensembl"/>
</dbReference>
<evidence type="ECO:0000259" key="12">
    <source>
        <dbReference type="PROSITE" id="PS50910"/>
    </source>
</evidence>
<feature type="domain" description="Ubiquitin-like" evidence="10">
    <location>
        <begin position="40"/>
        <end position="117"/>
    </location>
</feature>
<feature type="domain" description="J" evidence="11">
    <location>
        <begin position="4340"/>
        <end position="4427"/>
    </location>
</feature>
<evidence type="ECO:0000256" key="7">
    <source>
        <dbReference type="ARBA" id="ARBA00073920"/>
    </source>
</evidence>
<sequence length="4665" mass="528407">MASRRENPRTDVKKQLAAPKEGMRSLSYSTPPGRRRKKNQSVRVTVLHGGLGCRTYHVPPTSAVRGVKELLHADTRVPEGEQQLWHRNRELPDWTKVGDLLNSDSCDIFLNLQSKGLKGGGRFGQTTPPLVDFLKDILRRYPEGGQILKELIQNAEDAGATEVKFLYDETKYGTETLWSKEMEQYQGSALYVYNNAVFTPEDWHGIQEIARSRKKDDPLKVGRFGIGFNSVYHITDVPCIFSGDQIGILDPHQALFGPQESGQCWNLKADSKEINELADQFSPFVGIFGSTKETFKKGNFPGTFFRFPLRLQPSQLSSNLYNKQKVLELFESFRADADTVLLFLKSVQDISLHIREADGTERLVFRVTASENKGLKHERPNSIKILGTAISNYCKKVPSNSITCVTYHINIALEDESTKDAQKTSWLVCNSVGGRGICNELDCLADDLKFIPTIGIAMPLSNSEEEKGAASDFSGKAFCFLPLPPGEESQTGLPVHISGFFGLTDNRRSIKWRELDQWRDPSAVWNELLVTHVVPKVYATLILDSVKRLETERNSDFPWSVEVIYKLWPDLNKVRVHWQPILEPLFKELFQHAVLYSASKHWVKLEQAYFSELDESLESTKAVLNYLQSSGKQVVRVPANITSALQLAAGSAKPLKKVTPALVRQVLRKSGPTGSADEKIHLLEFVLSDETYSELLGLELLPLQNGSFIPFSSSVAEQDAVYITSEDYPRSLFPGLEGRLILDDLKPQVLASLKEAAQTRGRPCTQLQLLNQERFARLIKEVMNALWPGRDLVVPWYPLAEDRDHPPIAWLKMVWKNLYIHFSEDLTLFDEMPLIPKAPLEEGQTFVELIRLRIPSSVILDDESEAQLPEFLADIVQKLGGIVLKKLDASVQHPLLKKYVHSPLPSALLQIMERMSLQKLCNQVASLLPTHKDALRRFLASLTNIGEKERRLIQELTIFKKMNHSSDEGNSSFTRLKGGKVLHPTAKLPPGLRLSTLVIDSTDEATVRLVNMLKVEQLKSTSCLRLILKDIENAFYTREETTKLMLWILENLSSLKNENSSVIEWLAPLKFIPISQEKVVAAGELFDPDVEVLRDLFYAEEDKCFPPTIFTSSLDILHSLRQIGLKHEAGLKEKDIIQVAHKIEDLQGCSSPNHDALLRKAKTLLLVLNRNHSLVQLPETKATLKKSQWVPACKERPPNYPGSLVWKGDLCNLCSPPEMADVAHAILVGSSIPLVEGVHANLEKALGISTKPSIAAVLKHFKVVVDWHSSKTFSDEDYYQFQHVLLEIYGFMHDHLDEGKDAFKALQFPWVWTGKKFCPLAQAVIKPIHDLDLQPYLHSVPKTMAKFHQLFKACGSIEELTSDHISMVIQKIYLKSDRDLSDEESKQNLHLMLNIIRWLYSSQIPASLSTPVPVHYSKNPAKLIMKPIHECCYCDIKVDDLNDLLEDAVEPIVLVHEDIPMKTAEWLNVPCLSTRLINPENMGFEQSGQREPLTVRIKNILEEYPSVSDIFKELLQNADDANATECNFMIDMRRNMDIRENLLDPGMAACHGPALWSFNNSEFSDSDFVNITRLGESLKRGEVDKVGKFGLGFNSVYHITDIPIIMSREFMIMFDPNINHLSKHIKDKSNPGIKINWSKQQKRLRKFPNQFKPFIDVFGCQLPLTVEAPYSYKGTLFRLSFRTQQEAKLSEVSGTCYNTADIYSLVDEFSLCGHRLIIFTQNVNSMHLKYLKIEETNPALAQDTVIIKKTLCSSKALTAPTVSVLKEAAKLMKVGGGGSGRKIPSDPPKSACILQITVEEFHHVFRRIADLQSPLFRGPEDDPAAFFEIAKSGQAKRPADELPQKTVDSTTWLLCTCMDAGEAFKFSLNESGRRLGLVPCGAVGVLLSETQDQKWSVKSHVGEVFCYLPLRIKTGLPVHINGCFAVTSNRKEIWKTDTKGRWNTVFMRHVIVKAYLEALGVLRDMAVNGELQDYTYYAVWPDPDSVHDDFSIVCQGFYEDIAHGRGKEGTKVFSDGSTWVSMKNVRFLDDCLLQRPAIGPAAFKIFLKYLKKTGSKNLCAVELPSSVKSGFEAAGCRQILLENTFSERQFFSEVFFPNIREIDAKLRDPLMHFVLNEKVEEFSGILRGTPCIPSSLEGHPLALPSRLIHPEGRVAKLYDIKDGRFPYGSAQDYLNPIVLIKLVQLGMAKDDILWDDMIERTESVAEINKSDHLAACLRSSILLNLIDEKLKIGDPRAKEFAAKYQTIPFLPFLTKPAGFSLEWKGSHFKAETMFAATDLYTADHQDVVCLLRPILNESSHSFKGCGSISLAVKGFLGLLKKPTVDLVMSQLKEVAKFSDGITLYQENITNACYKFLHEAMLQNESTKTMIVEELKSCRFILVENVYVDSARVSFQLNFDAAPYLYQLPNKYKNNFRELFENTGVRHSFTVEDFALVLESINEERQMQQMTEENFQLCRRIISEGIWSLIREKKQEFCEKKYGEILLPDTNLALLPAKSLCYNDCPWIKVKDTKVNYCHADIPREVAVKLGAVPKRHKALERYASNVCFTTLGTEFGQKEKLTSRIKSILNAYPSEKEMLKELLQNADDAKATEICFVFDPRHHPVDRIFDDKWAPLQGPALCVYNNQPFTEDDVRGIQNLGKGTKEGNPCKTGQYGIGFNSVYHITDCPSFISGNDILCIFDPHARYAPGATSVSPGRMFRDLDADFRTQFSDVLDLYLGTHFKLDNCTMFRFPLRNGEMAQVSEISSVPSSDRMVQNLLDKLRSDGAELLMFLNHMEKISICEIEKTTGDLNVLYSVRGKITDGDRLKRKQFHASVIDSVTKKKQLKDIPVQQITYTMDTEDSEGNLTTWLICNRSGFSSMDKVSKSVISAHKNQDITLFPRGGVAACITHNYKKPHRAFCFLPLSLETGLPFHVNGHFALDSARRNLWRDDNGVGVRSDWNNSLMTALIAPAYVELLIQLKKRYFPGTDPTVSVLQNTPAHVVKDTLKKFLSFFPVSRLDLQPDLYCLVKALYICIHEDLKRLLPVVRAPNMDGSDLHSAVVITWINMSASNRTRPFFDNLLQDELQHLKNAEYNITTRKTLAENVYRLKHLLLEIGFNLVYNCDETSHLYHCLVDAGIPVSYVTPADVRAFLMTFSSPDSSCHIGKLPCRLQQTNLKLFHSLKLLVDYCFKDAEENEIGIEGLPLLITLDSVLQTFDAKRPKFLTTYHELIPSRKDLFMNTLYLRYSSILLSCKVAKDFDITSFADLLASVLPREYKTKNCTRWKENFASESWLKNAWHFVSESVGAKEEPEEMKPPFDVVLDTLKDWALLPGTKFTVSANQLVVPEGDVLLPLSLMHIAVFPNGQSDKVFHALMKAGCIQLALNKICSKDNVLVPHLSGHTANIDNPLSILKAIHYMVQTSTFRTEKLAESDFEALLMYFNCNLSHLMSQDDMKILKSLPCYKSISGRYMSIARFGACYVLTKNIPAAEVERWTQSSSSAFLEEKVHLKELYGFLGCVPVDDLEVYLRHLLPKVENLSYDAKLEHLIYLKNRLSNIEESSEMKDQLFEKLEGLLIIHDATNRLKPAKHFYDRTVRVFEVMLPEKMFIPSDFFKKLEQLTKPKNQAAFQTSWVAFLRNIGLKHVLSQQQVLQFAKEVSMRANTENWSKETLQTAVDVLLHHIFQERVDLLTGNFLKELSLVPFLCPERAPAEFVRFHPQYQEVNGTLPLIRFHGAQVNPKFKQSDVLQLLWTSCPILPEKATPLSIREQEESSLGPQEQLEQVLTMLNVNLDPPLDKVIGNCRNICNITTLDEDMVKTRARVLRSIYEFLSSEKREFRFQLRGVAFVMVEDGWKLLKPEEVVINLEYEADFKPYLYKLPLELGTFHQLFKLLGAEDVISTKQYAEVLSRIFKNSEGKQLDPNEMRTVKRVVSGLFKSLQNDSAKVRNDLESVRDLTLYLPGQDGRLVKSSVLVFDDAPHYKSRIQGNIGVQMLVDLSQCYLGKDHGFHTKLIMLFPQKLRPRLLSSILEEQLDEETPKICQFGALCSLQGRLQLLLSSEQFISGLIRIMKHENDNAFLANEEKAVRLCKALREGLKVSCFEKLQTTLRVKGFNPIPHSKSETFAFLKRYGNAVILLYIQHSDSKDINFLLALAMTLKSATDNLISDTSYLIAMLGCNDIYRISEKLDSLGVKYDSSEPSKLELPMPGTPIPAEIHYTLLMDPMNVFYPGEYVGYLVDAEGGDIYGSYQPTYTYAIVVQEVEREDDAGSGFLGKFYQIDIGYSEYKIVSSLDLYRFSRPDESSQGRDSAPSTPTSPTEFPVPGPRNIPPLFSGRESHKPASSKHQSPKKVKANLLPDVLREVTSVIEQAWKLPESERKKIIRRLYLKWHPDKNPENHDLATEVFKHLQNEINRLEKQAFIDQNIDRASRRTFSTSASRYQSDKYSFQRFYTSWNQEATSHKSERQQRNQEKGPASAGQAYSQRFFVPPTFKSVGNPVEARRWLRQARANFSAARNDLHKSANEWVCFKCYLATKLALVAADYAVRGKSDKDVKPAALAQKIEEYSQQLEGLTNDVHTLEAYGVDSLKTRYPDLLPFPQIPNDRFTSEVAMRVMECTACIVIKLENFIQQKASGLGAATTPDVSRNRNRGALGGLRGADLRRGSPSFSVDSIPPLNPCPLISWF</sequence>
<dbReference type="InterPro" id="IPR058210">
    <property type="entry name" value="SACS/Nov_dom"/>
</dbReference>
<gene>
    <name evidence="13" type="primary">SACS</name>
</gene>
<dbReference type="InterPro" id="IPR036890">
    <property type="entry name" value="HATPase_C_sf"/>
</dbReference>
<feature type="region of interest" description="Disordered" evidence="9">
    <location>
        <begin position="1"/>
        <end position="40"/>
    </location>
</feature>
<feature type="compositionally biased region" description="Basic and acidic residues" evidence="9">
    <location>
        <begin position="4440"/>
        <end position="4452"/>
    </location>
</feature>
<dbReference type="InterPro" id="IPR029071">
    <property type="entry name" value="Ubiquitin-like_domsf"/>
</dbReference>
<keyword evidence="14" id="KW-1185">Reference proteome</keyword>
<reference evidence="13 14" key="1">
    <citation type="journal article" date="2008" name="Nature">
        <title>Genome analysis of the platypus reveals unique signatures of evolution.</title>
        <authorList>
            <person name="Warren W.C."/>
            <person name="Hillier L.W."/>
            <person name="Marshall Graves J.A."/>
            <person name="Birney E."/>
            <person name="Ponting C.P."/>
            <person name="Grutzner F."/>
            <person name="Belov K."/>
            <person name="Miller W."/>
            <person name="Clarke L."/>
            <person name="Chinwalla A.T."/>
            <person name="Yang S.P."/>
            <person name="Heger A."/>
            <person name="Locke D.P."/>
            <person name="Miethke P."/>
            <person name="Waters P.D."/>
            <person name="Veyrunes F."/>
            <person name="Fulton L."/>
            <person name="Fulton B."/>
            <person name="Graves T."/>
            <person name="Wallis J."/>
            <person name="Puente X.S."/>
            <person name="Lopez-Otin C."/>
            <person name="Ordonez G.R."/>
            <person name="Eichler E.E."/>
            <person name="Chen L."/>
            <person name="Cheng Z."/>
            <person name="Deakin J.E."/>
            <person name="Alsop A."/>
            <person name="Thompson K."/>
            <person name="Kirby P."/>
            <person name="Papenfuss A.T."/>
            <person name="Wakefield M.J."/>
            <person name="Olender T."/>
            <person name="Lancet D."/>
            <person name="Huttley G.A."/>
            <person name="Smit A.F."/>
            <person name="Pask A."/>
            <person name="Temple-Smith P."/>
            <person name="Batzer M.A."/>
            <person name="Walker J.A."/>
            <person name="Konkel M.K."/>
            <person name="Harris R.S."/>
            <person name="Whittington C.M."/>
            <person name="Wong E.S."/>
            <person name="Gemmell N.J."/>
            <person name="Buschiazzo E."/>
            <person name="Vargas Jentzsch I.M."/>
            <person name="Merkel A."/>
            <person name="Schmitz J."/>
            <person name="Zemann A."/>
            <person name="Churakov G."/>
            <person name="Kriegs J.O."/>
            <person name="Brosius J."/>
            <person name="Murchison E.P."/>
            <person name="Sachidanandam R."/>
            <person name="Smith C."/>
            <person name="Hannon G.J."/>
            <person name="Tsend-Ayush E."/>
            <person name="McMillan D."/>
            <person name="Attenborough R."/>
            <person name="Rens W."/>
            <person name="Ferguson-Smith M."/>
            <person name="Lefevre C.M."/>
            <person name="Sharp J.A."/>
            <person name="Nicholas K.R."/>
            <person name="Ray D.A."/>
            <person name="Kube M."/>
            <person name="Reinhardt R."/>
            <person name="Pringle T.H."/>
            <person name="Taylor J."/>
            <person name="Jones R.C."/>
            <person name="Nixon B."/>
            <person name="Dacheux J.L."/>
            <person name="Niwa H."/>
            <person name="Sekita Y."/>
            <person name="Huang X."/>
            <person name="Stark A."/>
            <person name="Kheradpour P."/>
            <person name="Kellis M."/>
            <person name="Flicek P."/>
            <person name="Chen Y."/>
            <person name="Webber C."/>
            <person name="Hardison R."/>
            <person name="Nelson J."/>
            <person name="Hallsworth-Pepin K."/>
            <person name="Delehaunty K."/>
            <person name="Markovic C."/>
            <person name="Minx P."/>
            <person name="Feng Y."/>
            <person name="Kremitzki C."/>
            <person name="Mitreva M."/>
            <person name="Glasscock J."/>
            <person name="Wylie T."/>
            <person name="Wohldmann P."/>
            <person name="Thiru P."/>
            <person name="Nhan M.N."/>
            <person name="Pohl C.S."/>
            <person name="Smith S.M."/>
            <person name="Hou S."/>
            <person name="Nefedov M."/>
            <person name="de Jong P.J."/>
            <person name="Renfree M.B."/>
            <person name="Mardis E.R."/>
            <person name="Wilson R.K."/>
        </authorList>
    </citation>
    <scope>NUCLEOTIDE SEQUENCE [LARGE SCALE GENOMIC DNA]</scope>
    <source>
        <strain evidence="13 14">Glennie</strain>
    </source>
</reference>
<reference evidence="13" key="3">
    <citation type="submission" date="2025-09" db="UniProtKB">
        <authorList>
            <consortium name="Ensembl"/>
        </authorList>
    </citation>
    <scope>IDENTIFICATION</scope>
    <source>
        <strain evidence="13">Glennie</strain>
    </source>
</reference>
<comment type="function">
    <text evidence="6">Co-chaperone which acts as a regulator of the Hsp70 chaperone machinery and may be involved in the processing of other ataxia-linked proteins.</text>
</comment>
<dbReference type="GeneTree" id="ENSGT00390000016695"/>
<dbReference type="Bgee" id="ENSOANG00000009040">
    <property type="expression patterns" value="Expressed in cerebellum and 7 other cell types or tissues"/>
</dbReference>
<keyword evidence="4" id="KW-0007">Acetylation</keyword>
<dbReference type="PANTHER" id="PTHR15600:SF42">
    <property type="entry name" value="SACSIN"/>
    <property type="match status" value="1"/>
</dbReference>
<evidence type="ECO:0000259" key="10">
    <source>
        <dbReference type="PROSITE" id="PS50053"/>
    </source>
</evidence>
<keyword evidence="3" id="KW-0597">Phosphoprotein</keyword>
<dbReference type="GO" id="GO:0090084">
    <property type="term" value="P:negative regulation of inclusion body assembly"/>
    <property type="evidence" value="ECO:0007669"/>
    <property type="project" value="Ensembl"/>
</dbReference>
<evidence type="ECO:0000256" key="2">
    <source>
        <dbReference type="ARBA" id="ARBA00022490"/>
    </source>
</evidence>
<feature type="region of interest" description="Disordered" evidence="9">
    <location>
        <begin position="4280"/>
        <end position="4332"/>
    </location>
</feature>
<dbReference type="FunFam" id="1.20.120.330:FF:000009">
    <property type="entry name" value="Sacsin molecular chaperone"/>
    <property type="match status" value="1"/>
</dbReference>
<dbReference type="PROSITE" id="PS50053">
    <property type="entry name" value="UBIQUITIN_2"/>
    <property type="match status" value="1"/>
</dbReference>
<dbReference type="InterPro" id="IPR007842">
    <property type="entry name" value="HEPN_dom"/>
</dbReference>
<dbReference type="OMA" id="EVMNAFW"/>
<dbReference type="PROSITE" id="PS50910">
    <property type="entry name" value="HEPN"/>
    <property type="match status" value="1"/>
</dbReference>
<dbReference type="SUPFAM" id="SSF55874">
    <property type="entry name" value="ATPase domain of HSP90 chaperone/DNA topoisomerase II/histidine kinase"/>
    <property type="match status" value="3"/>
</dbReference>
<evidence type="ECO:0000313" key="14">
    <source>
        <dbReference type="Proteomes" id="UP000002279"/>
    </source>
</evidence>
<dbReference type="GO" id="GO:0005739">
    <property type="term" value="C:mitochondrion"/>
    <property type="evidence" value="ECO:0007669"/>
    <property type="project" value="Ensembl"/>
</dbReference>
<dbReference type="InterPro" id="IPR000626">
    <property type="entry name" value="Ubiquitin-like_dom"/>
</dbReference>
<reference evidence="13" key="2">
    <citation type="submission" date="2025-08" db="UniProtKB">
        <authorList>
            <consortium name="Ensembl"/>
        </authorList>
    </citation>
    <scope>IDENTIFICATION</scope>
    <source>
        <strain evidence="13">Glennie</strain>
    </source>
</reference>
<evidence type="ECO:0000313" key="13">
    <source>
        <dbReference type="Ensembl" id="ENSOANP00000045341.1"/>
    </source>
</evidence>
<dbReference type="InterPro" id="IPR036869">
    <property type="entry name" value="J_dom_sf"/>
</dbReference>
<dbReference type="Gene3D" id="1.20.120.330">
    <property type="entry name" value="Nucleotidyltransferases domain 2"/>
    <property type="match status" value="1"/>
</dbReference>
<keyword evidence="5" id="KW-0143">Chaperone</keyword>
<feature type="region of interest" description="Disordered" evidence="9">
    <location>
        <begin position="4439"/>
        <end position="4460"/>
    </location>
</feature>
<dbReference type="SUPFAM" id="SSF46565">
    <property type="entry name" value="Chaperone J-domain"/>
    <property type="match status" value="1"/>
</dbReference>
<accession>A0A6I8NWP4</accession>
<feature type="compositionally biased region" description="Basic and acidic residues" evidence="9">
    <location>
        <begin position="1"/>
        <end position="14"/>
    </location>
</feature>
<evidence type="ECO:0000256" key="3">
    <source>
        <dbReference type="ARBA" id="ARBA00022553"/>
    </source>
</evidence>
<proteinExistence type="predicted"/>
<feature type="domain" description="HEPN" evidence="12">
    <location>
        <begin position="4485"/>
        <end position="4601"/>
    </location>
</feature>
<comment type="subcellular location">
    <subcellularLocation>
        <location evidence="1">Cytoplasm</location>
    </subcellularLocation>
</comment>
<dbReference type="GO" id="GO:0070628">
    <property type="term" value="F:proteasome binding"/>
    <property type="evidence" value="ECO:0007669"/>
    <property type="project" value="Ensembl"/>
</dbReference>
<organism evidence="13 14">
    <name type="scientific">Ornithorhynchus anatinus</name>
    <name type="common">Duckbill platypus</name>
    <dbReference type="NCBI Taxonomy" id="9258"/>
    <lineage>
        <taxon>Eukaryota</taxon>
        <taxon>Metazoa</taxon>
        <taxon>Chordata</taxon>
        <taxon>Craniata</taxon>
        <taxon>Vertebrata</taxon>
        <taxon>Euteleostomi</taxon>
        <taxon>Mammalia</taxon>
        <taxon>Monotremata</taxon>
        <taxon>Ornithorhynchidae</taxon>
        <taxon>Ornithorhynchus</taxon>
    </lineage>
</organism>
<dbReference type="Pfam" id="PF05168">
    <property type="entry name" value="HEPN"/>
    <property type="match status" value="1"/>
</dbReference>
<dbReference type="Ensembl" id="ENSOANT00000048248.1">
    <property type="protein sequence ID" value="ENSOANP00000045341.1"/>
    <property type="gene ID" value="ENSOANG00000009040.5"/>
</dbReference>
<feature type="compositionally biased region" description="Polar residues" evidence="9">
    <location>
        <begin position="4287"/>
        <end position="4299"/>
    </location>
</feature>
<dbReference type="PROSITE" id="PS50076">
    <property type="entry name" value="DNAJ_2"/>
    <property type="match status" value="1"/>
</dbReference>
<protein>
    <recommendedName>
        <fullName evidence="7">Sacsin</fullName>
    </recommendedName>
    <alternativeName>
        <fullName evidence="8">DnaJ homolog subfamily C member 29</fullName>
    </alternativeName>
</protein>
<evidence type="ECO:0000256" key="6">
    <source>
        <dbReference type="ARBA" id="ARBA00054721"/>
    </source>
</evidence>
<dbReference type="NCBIfam" id="NF047352">
    <property type="entry name" value="P_loop_sacsin"/>
    <property type="match status" value="3"/>
</dbReference>
<name>A0A6I8NWP4_ORNAN</name>
<dbReference type="Pfam" id="PF25794">
    <property type="entry name" value="SACS"/>
    <property type="match status" value="3"/>
</dbReference>
<dbReference type="FunCoup" id="A0A6I8NWP4">
    <property type="interactions" value="790"/>
</dbReference>
<evidence type="ECO:0000256" key="5">
    <source>
        <dbReference type="ARBA" id="ARBA00023186"/>
    </source>
</evidence>
<dbReference type="CDD" id="cd17049">
    <property type="entry name" value="Ubl_Sacsin"/>
    <property type="match status" value="1"/>
</dbReference>
<dbReference type="PANTHER" id="PTHR15600">
    <property type="entry name" value="SACSIN"/>
    <property type="match status" value="1"/>
</dbReference>
<dbReference type="GO" id="GO:0005634">
    <property type="term" value="C:nucleus"/>
    <property type="evidence" value="ECO:0007669"/>
    <property type="project" value="Ensembl"/>
</dbReference>
<evidence type="ECO:0000256" key="9">
    <source>
        <dbReference type="SAM" id="MobiDB-lite"/>
    </source>
</evidence>
<dbReference type="SMART" id="SM00748">
    <property type="entry name" value="HEPN"/>
    <property type="match status" value="1"/>
</dbReference>
<dbReference type="SUPFAM" id="SSF54236">
    <property type="entry name" value="Ubiquitin-like"/>
    <property type="match status" value="1"/>
</dbReference>
<dbReference type="GO" id="GO:0030544">
    <property type="term" value="F:Hsp70 protein binding"/>
    <property type="evidence" value="ECO:0007669"/>
    <property type="project" value="Ensembl"/>
</dbReference>
<dbReference type="Gene3D" id="3.30.565.10">
    <property type="entry name" value="Histidine kinase-like ATPase, C-terminal domain"/>
    <property type="match status" value="1"/>
</dbReference>
<dbReference type="InterPro" id="IPR001623">
    <property type="entry name" value="DnaJ_domain"/>
</dbReference>
<dbReference type="InParanoid" id="A0A6I8NWP4"/>
<dbReference type="Gene3D" id="1.10.287.110">
    <property type="entry name" value="DnaJ domain"/>
    <property type="match status" value="1"/>
</dbReference>
<dbReference type="GO" id="GO:0042802">
    <property type="term" value="F:identical protein binding"/>
    <property type="evidence" value="ECO:0007669"/>
    <property type="project" value="Ensembl"/>
</dbReference>
<evidence type="ECO:0000256" key="1">
    <source>
        <dbReference type="ARBA" id="ARBA00004496"/>
    </source>
</evidence>
<dbReference type="Proteomes" id="UP000002279">
    <property type="component" value="Chromosome 20"/>
</dbReference>
<keyword evidence="2" id="KW-0963">Cytoplasm</keyword>